<evidence type="ECO:0000313" key="3">
    <source>
        <dbReference type="EMBL" id="KAL0921668.1"/>
    </source>
</evidence>
<feature type="domain" description="Thioredoxin" evidence="2">
    <location>
        <begin position="43"/>
        <end position="163"/>
    </location>
</feature>
<dbReference type="Pfam" id="PF00085">
    <property type="entry name" value="Thioredoxin"/>
    <property type="match status" value="1"/>
</dbReference>
<dbReference type="PANTHER" id="PTHR47126:SF3">
    <property type="entry name" value="5'-ADENYLYLSULFATE REDUCTASE-LIKE 5"/>
    <property type="match status" value="1"/>
</dbReference>
<name>A0ABD0VAQ5_DENTH</name>
<dbReference type="Proteomes" id="UP001552299">
    <property type="component" value="Unassembled WGS sequence"/>
</dbReference>
<accession>A0ABD0VAQ5</accession>
<dbReference type="SUPFAM" id="SSF52833">
    <property type="entry name" value="Thioredoxin-like"/>
    <property type="match status" value="1"/>
</dbReference>
<evidence type="ECO:0000259" key="2">
    <source>
        <dbReference type="PROSITE" id="PS51352"/>
    </source>
</evidence>
<dbReference type="Gene3D" id="3.40.30.10">
    <property type="entry name" value="Glutaredoxin"/>
    <property type="match status" value="1"/>
</dbReference>
<organism evidence="3 4">
    <name type="scientific">Dendrobium thyrsiflorum</name>
    <name type="common">Pinecone-like raceme dendrobium</name>
    <name type="synonym">Orchid</name>
    <dbReference type="NCBI Taxonomy" id="117978"/>
    <lineage>
        <taxon>Eukaryota</taxon>
        <taxon>Viridiplantae</taxon>
        <taxon>Streptophyta</taxon>
        <taxon>Embryophyta</taxon>
        <taxon>Tracheophyta</taxon>
        <taxon>Spermatophyta</taxon>
        <taxon>Magnoliopsida</taxon>
        <taxon>Liliopsida</taxon>
        <taxon>Asparagales</taxon>
        <taxon>Orchidaceae</taxon>
        <taxon>Epidendroideae</taxon>
        <taxon>Malaxideae</taxon>
        <taxon>Dendrobiinae</taxon>
        <taxon>Dendrobium</taxon>
    </lineage>
</organism>
<dbReference type="PANTHER" id="PTHR47126">
    <property type="entry name" value="5'-ADENYLYLSULFATE REDUCTASE-LIKE 7"/>
    <property type="match status" value="1"/>
</dbReference>
<comment type="caution">
    <text evidence="3">The sequence shown here is derived from an EMBL/GenBank/DDBJ whole genome shotgun (WGS) entry which is preliminary data.</text>
</comment>
<proteinExistence type="predicted"/>
<dbReference type="InterPro" id="IPR036249">
    <property type="entry name" value="Thioredoxin-like_sf"/>
</dbReference>
<gene>
    <name evidence="3" type="ORF">M5K25_008765</name>
</gene>
<reference evidence="3 4" key="1">
    <citation type="journal article" date="2024" name="Plant Biotechnol. J.">
        <title>Dendrobium thyrsiflorum genome and its molecular insights into genes involved in important horticultural traits.</title>
        <authorList>
            <person name="Chen B."/>
            <person name="Wang J.Y."/>
            <person name="Zheng P.J."/>
            <person name="Li K.L."/>
            <person name="Liang Y.M."/>
            <person name="Chen X.F."/>
            <person name="Zhang C."/>
            <person name="Zhao X."/>
            <person name="He X."/>
            <person name="Zhang G.Q."/>
            <person name="Liu Z.J."/>
            <person name="Xu Q."/>
        </authorList>
    </citation>
    <scope>NUCLEOTIDE SEQUENCE [LARGE SCALE GENOMIC DNA]</scope>
    <source>
        <strain evidence="3">GZMU011</strain>
    </source>
</reference>
<keyword evidence="4" id="KW-1185">Reference proteome</keyword>
<keyword evidence="1" id="KW-0732">Signal</keyword>
<feature type="signal peptide" evidence="1">
    <location>
        <begin position="1"/>
        <end position="27"/>
    </location>
</feature>
<evidence type="ECO:0000313" key="4">
    <source>
        <dbReference type="Proteomes" id="UP001552299"/>
    </source>
</evidence>
<dbReference type="EMBL" id="JANQDX010000007">
    <property type="protein sequence ID" value="KAL0921668.1"/>
    <property type="molecule type" value="Genomic_DNA"/>
</dbReference>
<sequence length="303" mass="34125">MSVSRCLVFFLLTFSYLALSLCRGSSAAPPTCPRSDVVGVVEALRSPQCPRWIERSFPDEVNGDTLLKELAHAQDGTYYSVFFYSSWCPFSQKFRSIFDTLSSMFPQIRHLAVEQYSAMPSVFSRYGIHGFPAFVLTSRTASVRYHGLKDLDSLVDFYRELTGEDPVAYFSMDQGKENAGALQPWRGTIKEFLKNEPYLAFSLLFVFLRAFTYFLPKIVSQLKAFWALYTHLHVDLGIFSGLNQLLGRVLLLIDVKRIWRKLGLASKTGNFQKGAKSARVWASSLASVSLGESSPTRPTLLDS</sequence>
<protein>
    <recommendedName>
        <fullName evidence="2">Thioredoxin domain-containing protein</fullName>
    </recommendedName>
</protein>
<dbReference type="AlphaFoldDB" id="A0ABD0VAQ5"/>
<dbReference type="InterPro" id="IPR013766">
    <property type="entry name" value="Thioredoxin_domain"/>
</dbReference>
<feature type="chain" id="PRO_5044751466" description="Thioredoxin domain-containing protein" evidence="1">
    <location>
        <begin position="28"/>
        <end position="303"/>
    </location>
</feature>
<evidence type="ECO:0000256" key="1">
    <source>
        <dbReference type="SAM" id="SignalP"/>
    </source>
</evidence>
<dbReference type="InterPro" id="IPR044794">
    <property type="entry name" value="APRL5/7"/>
</dbReference>
<dbReference type="PROSITE" id="PS51352">
    <property type="entry name" value="THIOREDOXIN_2"/>
    <property type="match status" value="1"/>
</dbReference>